<organism evidence="2 3">
    <name type="scientific">Tieghemostelium lacteum</name>
    <name type="common">Slime mold</name>
    <name type="synonym">Dictyostelium lacteum</name>
    <dbReference type="NCBI Taxonomy" id="361077"/>
    <lineage>
        <taxon>Eukaryota</taxon>
        <taxon>Amoebozoa</taxon>
        <taxon>Evosea</taxon>
        <taxon>Eumycetozoa</taxon>
        <taxon>Dictyostelia</taxon>
        <taxon>Dictyosteliales</taxon>
        <taxon>Raperosteliaceae</taxon>
        <taxon>Tieghemostelium</taxon>
    </lineage>
</organism>
<dbReference type="Proteomes" id="UP000076078">
    <property type="component" value="Unassembled WGS sequence"/>
</dbReference>
<feature type="compositionally biased region" description="Polar residues" evidence="1">
    <location>
        <begin position="11"/>
        <end position="25"/>
    </location>
</feature>
<evidence type="ECO:0000313" key="3">
    <source>
        <dbReference type="Proteomes" id="UP000076078"/>
    </source>
</evidence>
<dbReference type="AlphaFoldDB" id="A0A151Z9S5"/>
<gene>
    <name evidence="2" type="ORF">DLAC_09343</name>
</gene>
<sequence>MTSELRYLTSKPININGGTINQNHLPSSSGYNSSSPMGTSPQKKKNNSKQTLKCSSSSSTQKINQSHKNQHHQNSIHISSSSSPLFSNSMNMNLSTHNCFTCKTIISQPMFTKETPKEKLSYCSMMCFASNH</sequence>
<feature type="compositionally biased region" description="Low complexity" evidence="1">
    <location>
        <begin position="72"/>
        <end position="83"/>
    </location>
</feature>
<comment type="caution">
    <text evidence="2">The sequence shown here is derived from an EMBL/GenBank/DDBJ whole genome shotgun (WGS) entry which is preliminary data.</text>
</comment>
<accession>A0A151Z9S5</accession>
<feature type="region of interest" description="Disordered" evidence="1">
    <location>
        <begin position="1"/>
        <end position="83"/>
    </location>
</feature>
<dbReference type="EMBL" id="LODT01000037">
    <property type="protein sequence ID" value="KYQ90708.1"/>
    <property type="molecule type" value="Genomic_DNA"/>
</dbReference>
<dbReference type="OrthoDB" id="10649282at2759"/>
<reference evidence="2 3" key="1">
    <citation type="submission" date="2015-12" db="EMBL/GenBank/DDBJ databases">
        <title>Dictyostelia acquired genes for synthesis and detection of signals that induce cell-type specialization by lateral gene transfer from prokaryotes.</title>
        <authorList>
            <person name="Gloeckner G."/>
            <person name="Schaap P."/>
        </authorList>
    </citation>
    <scope>NUCLEOTIDE SEQUENCE [LARGE SCALE GENOMIC DNA]</scope>
    <source>
        <strain evidence="2 3">TK</strain>
    </source>
</reference>
<proteinExistence type="predicted"/>
<keyword evidence="3" id="KW-1185">Reference proteome</keyword>
<dbReference type="InParanoid" id="A0A151Z9S5"/>
<feature type="compositionally biased region" description="Low complexity" evidence="1">
    <location>
        <begin position="26"/>
        <end position="40"/>
    </location>
</feature>
<protein>
    <submittedName>
        <fullName evidence="2">Uncharacterized protein</fullName>
    </submittedName>
</protein>
<name>A0A151Z9S5_TIELA</name>
<feature type="compositionally biased region" description="Polar residues" evidence="1">
    <location>
        <begin position="48"/>
        <end position="67"/>
    </location>
</feature>
<evidence type="ECO:0000313" key="2">
    <source>
        <dbReference type="EMBL" id="KYQ90708.1"/>
    </source>
</evidence>
<evidence type="ECO:0000256" key="1">
    <source>
        <dbReference type="SAM" id="MobiDB-lite"/>
    </source>
</evidence>